<dbReference type="FunFam" id="3.10.20.90:FF:000012">
    <property type="entry name" value="Serine/threonine-protein kinase WNK1 isoform 2"/>
    <property type="match status" value="1"/>
</dbReference>
<dbReference type="PROSITE" id="PS00108">
    <property type="entry name" value="PROTEIN_KINASE_ST"/>
    <property type="match status" value="1"/>
</dbReference>
<dbReference type="SMART" id="SM00220">
    <property type="entry name" value="S_TKc"/>
    <property type="match status" value="1"/>
</dbReference>
<evidence type="ECO:0000256" key="7">
    <source>
        <dbReference type="ARBA" id="ARBA00022679"/>
    </source>
</evidence>
<evidence type="ECO:0000256" key="14">
    <source>
        <dbReference type="SAM" id="MobiDB-lite"/>
    </source>
</evidence>
<feature type="compositionally biased region" description="Polar residues" evidence="14">
    <location>
        <begin position="1227"/>
        <end position="1236"/>
    </location>
</feature>
<dbReference type="FunFam" id="1.10.510.10:FF:000006">
    <property type="entry name" value="Serine/threonine-protein kinase WNK1 isoform 2"/>
    <property type="match status" value="1"/>
</dbReference>
<evidence type="ECO:0000256" key="5">
    <source>
        <dbReference type="ARBA" id="ARBA00022527"/>
    </source>
</evidence>
<dbReference type="EMBL" id="JAOTOJ010000002">
    <property type="protein sequence ID" value="KAK9406215.1"/>
    <property type="molecule type" value="Genomic_DNA"/>
</dbReference>
<comment type="cofactor">
    <cofactor evidence="1">
        <name>Mg(2+)</name>
        <dbReference type="ChEBI" id="CHEBI:18420"/>
    </cofactor>
</comment>
<feature type="region of interest" description="Disordered" evidence="14">
    <location>
        <begin position="642"/>
        <end position="693"/>
    </location>
</feature>
<dbReference type="GO" id="GO:0004674">
    <property type="term" value="F:protein serine/threonine kinase activity"/>
    <property type="evidence" value="ECO:0007669"/>
    <property type="project" value="UniProtKB-KW"/>
</dbReference>
<reference evidence="16 17" key="1">
    <citation type="journal article" date="2024" name="Proc. Natl. Acad. Sci. U.S.A.">
        <title>The genetic regulatory architecture and epigenomic basis for age-related changes in rattlesnake venom.</title>
        <authorList>
            <person name="Hogan M.P."/>
            <person name="Holding M.L."/>
            <person name="Nystrom G.S."/>
            <person name="Colston T.J."/>
            <person name="Bartlett D.A."/>
            <person name="Mason A.J."/>
            <person name="Ellsworth S.A."/>
            <person name="Rautsaw R.M."/>
            <person name="Lawrence K.C."/>
            <person name="Strickland J.L."/>
            <person name="He B."/>
            <person name="Fraser P."/>
            <person name="Margres M.J."/>
            <person name="Gilbert D.M."/>
            <person name="Gibbs H.L."/>
            <person name="Parkinson C.L."/>
            <person name="Rokyta D.R."/>
        </authorList>
    </citation>
    <scope>NUCLEOTIDE SEQUENCE [LARGE SCALE GENOMIC DNA]</scope>
    <source>
        <strain evidence="16">DRR0105</strain>
    </source>
</reference>
<feature type="compositionally biased region" description="Basic and acidic residues" evidence="14">
    <location>
        <begin position="215"/>
        <end position="238"/>
    </location>
</feature>
<dbReference type="FunFam" id="3.10.20.90:FF:000007">
    <property type="entry name" value="Serine/threonine-protein kinase WNK1 isoform 1"/>
    <property type="match status" value="1"/>
</dbReference>
<keyword evidence="9 16" id="KW-0418">Kinase</keyword>
<evidence type="ECO:0000256" key="13">
    <source>
        <dbReference type="SAM" id="Coils"/>
    </source>
</evidence>
<dbReference type="InterPro" id="IPR011009">
    <property type="entry name" value="Kinase-like_dom_sf"/>
</dbReference>
<dbReference type="EC" id="2.7.11.1" evidence="3"/>
<feature type="compositionally biased region" description="Polar residues" evidence="14">
    <location>
        <begin position="1309"/>
        <end position="1328"/>
    </location>
</feature>
<feature type="compositionally biased region" description="Low complexity" evidence="14">
    <location>
        <begin position="95"/>
        <end position="107"/>
    </location>
</feature>
<keyword evidence="10" id="KW-0067">ATP-binding</keyword>
<evidence type="ECO:0000256" key="3">
    <source>
        <dbReference type="ARBA" id="ARBA00012513"/>
    </source>
</evidence>
<evidence type="ECO:0000256" key="10">
    <source>
        <dbReference type="ARBA" id="ARBA00022840"/>
    </source>
</evidence>
<comment type="catalytic activity">
    <reaction evidence="12">
        <text>L-seryl-[protein] + ATP = O-phospho-L-seryl-[protein] + ADP + H(+)</text>
        <dbReference type="Rhea" id="RHEA:17989"/>
        <dbReference type="Rhea" id="RHEA-COMP:9863"/>
        <dbReference type="Rhea" id="RHEA-COMP:11604"/>
        <dbReference type="ChEBI" id="CHEBI:15378"/>
        <dbReference type="ChEBI" id="CHEBI:29999"/>
        <dbReference type="ChEBI" id="CHEBI:30616"/>
        <dbReference type="ChEBI" id="CHEBI:83421"/>
        <dbReference type="ChEBI" id="CHEBI:456216"/>
        <dbReference type="EC" id="2.7.11.1"/>
    </reaction>
</comment>
<dbReference type="Proteomes" id="UP001474421">
    <property type="component" value="Unassembled WGS sequence"/>
</dbReference>
<keyword evidence="5" id="KW-0723">Serine/threonine-protein kinase</keyword>
<dbReference type="InterPro" id="IPR008271">
    <property type="entry name" value="Ser/Thr_kinase_AS"/>
</dbReference>
<feature type="region of interest" description="Disordered" evidence="14">
    <location>
        <begin position="1309"/>
        <end position="1346"/>
    </location>
</feature>
<comment type="catalytic activity">
    <reaction evidence="11">
        <text>L-threonyl-[protein] + ATP = O-phospho-L-threonyl-[protein] + ADP + H(+)</text>
        <dbReference type="Rhea" id="RHEA:46608"/>
        <dbReference type="Rhea" id="RHEA-COMP:11060"/>
        <dbReference type="Rhea" id="RHEA-COMP:11605"/>
        <dbReference type="ChEBI" id="CHEBI:15378"/>
        <dbReference type="ChEBI" id="CHEBI:30013"/>
        <dbReference type="ChEBI" id="CHEBI:30616"/>
        <dbReference type="ChEBI" id="CHEBI:61977"/>
        <dbReference type="ChEBI" id="CHEBI:456216"/>
        <dbReference type="EC" id="2.7.11.1"/>
    </reaction>
</comment>
<dbReference type="GO" id="GO:0005737">
    <property type="term" value="C:cytoplasm"/>
    <property type="evidence" value="ECO:0007669"/>
    <property type="project" value="UniProtKB-SubCell"/>
</dbReference>
<accession>A0AAW1BWV5</accession>
<evidence type="ECO:0000259" key="15">
    <source>
        <dbReference type="PROSITE" id="PS50011"/>
    </source>
</evidence>
<gene>
    <name evidence="16" type="ORF">NXF25_004989</name>
</gene>
<dbReference type="Gene3D" id="1.10.510.10">
    <property type="entry name" value="Transferase(Phosphotransferase) domain 1"/>
    <property type="match status" value="1"/>
</dbReference>
<feature type="coiled-coil region" evidence="13">
    <location>
        <begin position="1501"/>
        <end position="1528"/>
    </location>
</feature>
<dbReference type="PANTHER" id="PTHR13902">
    <property type="entry name" value="SERINE/THREONINE-PROTEIN KINASE WNK WITH NO LYSINE -RELATED"/>
    <property type="match status" value="1"/>
</dbReference>
<keyword evidence="6" id="KW-0597">Phosphoprotein</keyword>
<dbReference type="Pfam" id="PF24889">
    <property type="entry name" value="CCTL2_WNK"/>
    <property type="match status" value="1"/>
</dbReference>
<comment type="subcellular location">
    <subcellularLocation>
        <location evidence="2">Cytoplasm</location>
    </subcellularLocation>
</comment>
<dbReference type="Gene3D" id="3.10.20.90">
    <property type="entry name" value="Phosphatidylinositol 3-kinase Catalytic Subunit, Chain A, domain 1"/>
    <property type="match status" value="2"/>
</dbReference>
<evidence type="ECO:0000256" key="1">
    <source>
        <dbReference type="ARBA" id="ARBA00001946"/>
    </source>
</evidence>
<feature type="compositionally biased region" description="Polar residues" evidence="14">
    <location>
        <begin position="1083"/>
        <end position="1093"/>
    </location>
</feature>
<feature type="compositionally biased region" description="Gly residues" evidence="14">
    <location>
        <begin position="85"/>
        <end position="94"/>
    </location>
</feature>
<feature type="compositionally biased region" description="Polar residues" evidence="14">
    <location>
        <begin position="661"/>
        <end position="685"/>
    </location>
</feature>
<evidence type="ECO:0000256" key="2">
    <source>
        <dbReference type="ARBA" id="ARBA00004496"/>
    </source>
</evidence>
<dbReference type="GO" id="GO:0005524">
    <property type="term" value="F:ATP binding"/>
    <property type="evidence" value="ECO:0007669"/>
    <property type="project" value="UniProtKB-KW"/>
</dbReference>
<dbReference type="FunFam" id="3.30.200.20:FF:000494">
    <property type="entry name" value="serine/threonine-protein kinase WNK2 isoform X2"/>
    <property type="match status" value="1"/>
</dbReference>
<feature type="compositionally biased region" description="Polar residues" evidence="14">
    <location>
        <begin position="1052"/>
        <end position="1063"/>
    </location>
</feature>
<feature type="region of interest" description="Disordered" evidence="14">
    <location>
        <begin position="1756"/>
        <end position="1791"/>
    </location>
</feature>
<name>A0AAW1BWV5_CROAD</name>
<keyword evidence="7" id="KW-0808">Transferase</keyword>
<sequence>MHRDDCHKAGTASREARAAPSFPAAAESSVVMETGGDASTAPSRREGGGSSGELPTAGVAEAAARPPAPAGGKDMNMDEGPGSASRGGGGGGGDPAAVPKGGRAAAPAPFPRVPYAKDPKTAHQRFLRRSVVDSDQEEIPFEPAEPEQQQQPPPKKVLFLSKTKRIIAERVKAGQRPVVVEETRPVEEPAGQVKEAAAERLPAGDQAKEGGGGGGKEDAGKKEVPESSKDQSKSKKEEAEEEEEEADMKAVATSPDGRFLKFDIELGRGSFKTVYKGLDTETWVEVAWCELQDRKLTKMERQRFKEEAEMLKGLQHPNIVRFYDFWESCLKGKKCIVLVTELMTSGTLKTYLKRFKVMKPKVLRSWCRQILKGLLFLHTRTPPIIHRDLKCDNIFITGPTGSVKIGDLGLATLKRTSFAKSVIGTPEFMAPEMYEEHYDESVDVYAFGMCMLEMATSEYPYSECQNAAQIYRKVTSGVKPASFDKVTDPEIKEIIGECICKNKEERYEIKDLLSHAFFAEDTGVRVELAEEDDGRKSSIALRLWVEDAKKLKGKSKDNGAIEFTFELEKETPDDVAQEMVDAGFFHESDVKIIAKSIRDRVALIQWRRERICPMLHSEDHRDPESLEKMKVTQAQPLQITHTSHAGHQIPAEPDEPEVDQHLSQQNLPTSITSLASDSTFDSGQGSTVYSDSQSSQQSVIYSSIPDAIPPAVQRVYSPPLSESQTLPHGLQQIGPYQQPSIPGLSVVQGPTAVVPLRPQLYPEPAIPIPFPTSVAPVQMRQPQPVLVSQQIPQFPVIPAVTPLAGLDSHPSNLSDIPAANMPPIPAPSQYFPSAVIVPSLPVNSALPLLSNSPALPMQAVNLPHTTVASLVLPCQTIVPNMPAAPVPLLSMPPPGVSALPTHHVVAQLSQQQMYQATLQQIIQNEAVSSPLHTQNMQAVSQQQQMLPSLPQSLQPNIIHPSEQAMSTSGAGNQIIGHPQYAVDIGTHIPALPVQASAVISPPLQVQSETMLPCIASDGLSQSSLSTTNSAMLADHGLPLQCSAYLQSQSDSHQFPGQQVQTTCPAAPLASEPPQEMEQAVLEKQQSLSQSCESYMSPDVASGKEMSDSFEGISGGGKQEGKPSKKHKKSARARSRQEKSNRPKLTILNVCNTGDKMVECQLETHNHKMVTFKFDLDGDAPEEIATYMVENEFILPTEKEIFIEQLKEIIDKAEDMLSEDTEGERSSDQGVSPQQDTYKLEINEENRQSHARMPIYQQNVLHTGKRWFIICPVVENQAAEVSDFSSHPPQSAKQSEAPGLELLDDQQQSSALHMPTQSQPVASTGSAMTAPQPPCLVESDGEGPPRVDFTDNTIKSLDEKLRNLLYQEYIPPTSASAATPDQVDGEFNLAPLPALVLDLKIPGVGLDPHMAKDQPSPILEKSDVICTGIQHSETNKLLSSKAGQDANVSSPTTILTSGYTQVVSSSLTADQKDIAYRNEKENVNSSYVSSDNDSEFEDADMKKELQNLREKHMKEIAELQSQQKKEIETLYLRLGKPLPPNVGFLHSAPPSGRRRRTSKHKLKTGKLLNPVIQQLKTSSTSNISEHKDPLVKGSTRALTDSTEATGLTVSTSAILESSVQTQQPCSVKASLSSDICSGVASEGGDVRGNSGQGWTVFHQTSERVTYKSSSKPRTRFLSGPVSLSIWSTLKRLCLGKDHSSRSSANSLVAYPDPLPQTTIQVQVQANNSNNKKGTFTDDLHKLVDQWTSKTVGAVQAKPSLNQLKQNQKRQDMEPKANPMQTQNETCGVSGTP</sequence>
<feature type="compositionally biased region" description="Low complexity" evidence="14">
    <location>
        <begin position="18"/>
        <end position="29"/>
    </location>
</feature>
<feature type="region of interest" description="Disordered" evidence="14">
    <location>
        <begin position="1"/>
        <end position="252"/>
    </location>
</feature>
<dbReference type="PROSITE" id="PS50011">
    <property type="entry name" value="PROTEIN_KINASE_DOM"/>
    <property type="match status" value="1"/>
</dbReference>
<evidence type="ECO:0000256" key="6">
    <source>
        <dbReference type="ARBA" id="ARBA00022553"/>
    </source>
</evidence>
<feature type="compositionally biased region" description="Basic residues" evidence="14">
    <location>
        <begin position="1123"/>
        <end position="1133"/>
    </location>
</feature>
<dbReference type="Pfam" id="PF00069">
    <property type="entry name" value="Pkinase"/>
    <property type="match status" value="1"/>
</dbReference>
<dbReference type="InterPro" id="IPR050588">
    <property type="entry name" value="WNK_Ser-Thr_kinase"/>
</dbReference>
<evidence type="ECO:0000256" key="12">
    <source>
        <dbReference type="ARBA" id="ARBA00048679"/>
    </source>
</evidence>
<evidence type="ECO:0000256" key="9">
    <source>
        <dbReference type="ARBA" id="ARBA00022777"/>
    </source>
</evidence>
<comment type="caution">
    <text evidence="16">The sequence shown here is derived from an EMBL/GenBank/DDBJ whole genome shotgun (WGS) entry which is preliminary data.</text>
</comment>
<evidence type="ECO:0000256" key="8">
    <source>
        <dbReference type="ARBA" id="ARBA00022741"/>
    </source>
</evidence>
<protein>
    <recommendedName>
        <fullName evidence="3">non-specific serine/threonine protein kinase</fullName>
        <ecNumber evidence="3">2.7.11.1</ecNumber>
    </recommendedName>
</protein>
<dbReference type="Gene3D" id="3.30.200.20">
    <property type="entry name" value="Phosphorylase Kinase, domain 1"/>
    <property type="match status" value="1"/>
</dbReference>
<proteinExistence type="predicted"/>
<feature type="region of interest" description="Disordered" evidence="14">
    <location>
        <begin position="1216"/>
        <end position="1236"/>
    </location>
</feature>
<keyword evidence="17" id="KW-1185">Reference proteome</keyword>
<evidence type="ECO:0000256" key="4">
    <source>
        <dbReference type="ARBA" id="ARBA00022490"/>
    </source>
</evidence>
<evidence type="ECO:0000313" key="17">
    <source>
        <dbReference type="Proteomes" id="UP001474421"/>
    </source>
</evidence>
<keyword evidence="4" id="KW-0963">Cytoplasm</keyword>
<dbReference type="InterPro" id="IPR024678">
    <property type="entry name" value="Kinase_OSR1/WNK_CCT"/>
</dbReference>
<feature type="region of interest" description="Disordered" evidence="14">
    <location>
        <begin position="1052"/>
        <end position="1141"/>
    </location>
</feature>
<organism evidence="16 17">
    <name type="scientific">Crotalus adamanteus</name>
    <name type="common">Eastern diamondback rattlesnake</name>
    <dbReference type="NCBI Taxonomy" id="8729"/>
    <lineage>
        <taxon>Eukaryota</taxon>
        <taxon>Metazoa</taxon>
        <taxon>Chordata</taxon>
        <taxon>Craniata</taxon>
        <taxon>Vertebrata</taxon>
        <taxon>Euteleostomi</taxon>
        <taxon>Lepidosauria</taxon>
        <taxon>Squamata</taxon>
        <taxon>Bifurcata</taxon>
        <taxon>Unidentata</taxon>
        <taxon>Episquamata</taxon>
        <taxon>Toxicofera</taxon>
        <taxon>Serpentes</taxon>
        <taxon>Colubroidea</taxon>
        <taxon>Viperidae</taxon>
        <taxon>Crotalinae</taxon>
        <taxon>Crotalus</taxon>
    </lineage>
</organism>
<dbReference type="Pfam" id="PF12202">
    <property type="entry name" value="OSR1_C"/>
    <property type="match status" value="1"/>
</dbReference>
<dbReference type="SUPFAM" id="SSF56112">
    <property type="entry name" value="Protein kinase-like (PK-like)"/>
    <property type="match status" value="1"/>
</dbReference>
<feature type="compositionally biased region" description="Polar residues" evidence="14">
    <location>
        <begin position="1777"/>
        <end position="1791"/>
    </location>
</feature>
<keyword evidence="13" id="KW-0175">Coiled coil</keyword>
<feature type="domain" description="Protein kinase" evidence="15">
    <location>
        <begin position="260"/>
        <end position="518"/>
    </location>
</feature>
<dbReference type="InterPro" id="IPR000719">
    <property type="entry name" value="Prot_kinase_dom"/>
</dbReference>
<keyword evidence="8" id="KW-0547">Nucleotide-binding</keyword>
<evidence type="ECO:0000313" key="16">
    <source>
        <dbReference type="EMBL" id="KAK9406215.1"/>
    </source>
</evidence>
<dbReference type="CDD" id="cd13983">
    <property type="entry name" value="STKc_WNK"/>
    <property type="match status" value="1"/>
</dbReference>
<evidence type="ECO:0000256" key="11">
    <source>
        <dbReference type="ARBA" id="ARBA00047899"/>
    </source>
</evidence>
<dbReference type="InterPro" id="IPR056865">
    <property type="entry name" value="CCTL2_WNK"/>
</dbReference>